<dbReference type="Gene3D" id="2.40.70.10">
    <property type="entry name" value="Acid Proteases"/>
    <property type="match status" value="2"/>
</dbReference>
<organism evidence="6 7">
    <name type="scientific">Symbiodinium pilosum</name>
    <name type="common">Dinoflagellate</name>
    <dbReference type="NCBI Taxonomy" id="2952"/>
    <lineage>
        <taxon>Eukaryota</taxon>
        <taxon>Sar</taxon>
        <taxon>Alveolata</taxon>
        <taxon>Dinophyceae</taxon>
        <taxon>Suessiales</taxon>
        <taxon>Symbiodiniaceae</taxon>
        <taxon>Symbiodinium</taxon>
    </lineage>
</organism>
<gene>
    <name evidence="6" type="primary">PGC</name>
    <name evidence="6" type="ORF">SPIL2461_LOCUS20914</name>
</gene>
<dbReference type="EMBL" id="CAJNIZ010045767">
    <property type="protein sequence ID" value="CAE7729484.1"/>
    <property type="molecule type" value="Genomic_DNA"/>
</dbReference>
<dbReference type="GO" id="GO:0004190">
    <property type="term" value="F:aspartic-type endopeptidase activity"/>
    <property type="evidence" value="ECO:0007669"/>
    <property type="project" value="UniProtKB-KW"/>
</dbReference>
<dbReference type="Proteomes" id="UP000649617">
    <property type="component" value="Unassembled WGS sequence"/>
</dbReference>
<proteinExistence type="inferred from homology"/>
<dbReference type="Pfam" id="PF00026">
    <property type="entry name" value="Asp"/>
    <property type="match status" value="1"/>
</dbReference>
<dbReference type="PROSITE" id="PS51767">
    <property type="entry name" value="PEPTIDASE_A1"/>
    <property type="match status" value="1"/>
</dbReference>
<comment type="caution">
    <text evidence="6">The sequence shown here is derived from an EMBL/GenBank/DDBJ whole genome shotgun (WGS) entry which is preliminary data.</text>
</comment>
<dbReference type="InterPro" id="IPR033121">
    <property type="entry name" value="PEPTIDASE_A1"/>
</dbReference>
<name>A0A812XCZ0_SYMPI</name>
<comment type="similarity">
    <text evidence="1">Belongs to the peptidase A1 family.</text>
</comment>
<evidence type="ECO:0000256" key="3">
    <source>
        <dbReference type="ARBA" id="ARBA00022750"/>
    </source>
</evidence>
<feature type="non-terminal residue" evidence="6">
    <location>
        <position position="249"/>
    </location>
</feature>
<dbReference type="InterPro" id="IPR001461">
    <property type="entry name" value="Aspartic_peptidase_A1"/>
</dbReference>
<reference evidence="6" key="1">
    <citation type="submission" date="2021-02" db="EMBL/GenBank/DDBJ databases">
        <authorList>
            <person name="Dougan E. K."/>
            <person name="Rhodes N."/>
            <person name="Thang M."/>
            <person name="Chan C."/>
        </authorList>
    </citation>
    <scope>NUCLEOTIDE SEQUENCE</scope>
</reference>
<dbReference type="PANTHER" id="PTHR47966">
    <property type="entry name" value="BETA-SITE APP-CLEAVING ENZYME, ISOFORM A-RELATED"/>
    <property type="match status" value="1"/>
</dbReference>
<keyword evidence="2" id="KW-0645">Protease</keyword>
<evidence type="ECO:0000313" key="6">
    <source>
        <dbReference type="EMBL" id="CAE7729484.1"/>
    </source>
</evidence>
<accession>A0A812XCZ0</accession>
<evidence type="ECO:0000256" key="4">
    <source>
        <dbReference type="ARBA" id="ARBA00022801"/>
    </source>
</evidence>
<evidence type="ECO:0000259" key="5">
    <source>
        <dbReference type="PROSITE" id="PS51767"/>
    </source>
</evidence>
<feature type="non-terminal residue" evidence="6">
    <location>
        <position position="1"/>
    </location>
</feature>
<dbReference type="InterPro" id="IPR034164">
    <property type="entry name" value="Pepsin-like_dom"/>
</dbReference>
<feature type="domain" description="Peptidase A1" evidence="5">
    <location>
        <begin position="1"/>
        <end position="249"/>
    </location>
</feature>
<dbReference type="AlphaFoldDB" id="A0A812XCZ0"/>
<keyword evidence="4" id="KW-0378">Hydrolase</keyword>
<evidence type="ECO:0000256" key="1">
    <source>
        <dbReference type="ARBA" id="ARBA00007447"/>
    </source>
</evidence>
<protein>
    <submittedName>
        <fullName evidence="6">PGC protein</fullName>
    </submittedName>
</protein>
<dbReference type="GO" id="GO:0006508">
    <property type="term" value="P:proteolysis"/>
    <property type="evidence" value="ECO:0007669"/>
    <property type="project" value="UniProtKB-KW"/>
</dbReference>
<evidence type="ECO:0000313" key="7">
    <source>
        <dbReference type="Proteomes" id="UP000649617"/>
    </source>
</evidence>
<sequence length="249" mass="26849">VVHNGETAILSVDYNEEGSASGSVTGDMIRDTICLGRGANRLCAEFGLLAAEKMTDAPFTQLPMDGLVGLSLQGLSISEPFNFLHNLGQNGFARTFGLFLPGATKPGPAELTLGGHNPDRLASNLSWVPVEQPEKGFWQVHIQSVWVGSEQLDFCRQGCRAIVDSSSSHLTVPTEVMPVMMQKLAVKAPKSWFSEKELCNEATGAPLTFVLSNGEKLTLEAKDYAGAEGKDCVAQLHPWEVEERKTTGT</sequence>
<dbReference type="SUPFAM" id="SSF50630">
    <property type="entry name" value="Acid proteases"/>
    <property type="match status" value="1"/>
</dbReference>
<keyword evidence="3" id="KW-0064">Aspartyl protease</keyword>
<evidence type="ECO:0000256" key="2">
    <source>
        <dbReference type="ARBA" id="ARBA00022670"/>
    </source>
</evidence>
<dbReference type="OrthoDB" id="771136at2759"/>
<dbReference type="InterPro" id="IPR021109">
    <property type="entry name" value="Peptidase_aspartic_dom_sf"/>
</dbReference>
<dbReference type="CDD" id="cd05471">
    <property type="entry name" value="pepsin_like"/>
    <property type="match status" value="1"/>
</dbReference>
<keyword evidence="7" id="KW-1185">Reference proteome</keyword>
<dbReference type="PANTHER" id="PTHR47966:SF51">
    <property type="entry name" value="BETA-SITE APP-CLEAVING ENZYME, ISOFORM A-RELATED"/>
    <property type="match status" value="1"/>
</dbReference>